<organism evidence="2 5">
    <name type="scientific">Paenirhodobacter populi</name>
    <dbReference type="NCBI Taxonomy" id="2306993"/>
    <lineage>
        <taxon>Bacteria</taxon>
        <taxon>Pseudomonadati</taxon>
        <taxon>Pseudomonadota</taxon>
        <taxon>Alphaproteobacteria</taxon>
        <taxon>Rhodobacterales</taxon>
        <taxon>Rhodobacter group</taxon>
        <taxon>Paenirhodobacter</taxon>
    </lineage>
</organism>
<accession>A0A443IPS1</accession>
<keyword evidence="5" id="KW-1185">Reference proteome</keyword>
<proteinExistence type="predicted"/>
<gene>
    <name evidence="3" type="ORF">D2T31_12090</name>
    <name evidence="2" type="ORF">D2T33_15610</name>
</gene>
<feature type="signal peptide" evidence="1">
    <location>
        <begin position="1"/>
        <end position="17"/>
    </location>
</feature>
<protein>
    <submittedName>
        <fullName evidence="2">Glycine zipper family protein</fullName>
    </submittedName>
</protein>
<dbReference type="Proteomes" id="UP000285710">
    <property type="component" value="Unassembled WGS sequence"/>
</dbReference>
<reference evidence="4 5" key="1">
    <citation type="submission" date="2019-01" db="EMBL/GenBank/DDBJ databases">
        <title>Sinorhodobacter populi sp. nov. isolated from the symptomatic bark tissue of Populus euramericana canker.</title>
        <authorList>
            <person name="Xu G."/>
        </authorList>
    </citation>
    <scope>NUCLEOTIDE SEQUENCE [LARGE SCALE GENOMIC DNA]</scope>
    <source>
        <strain evidence="2 5">2D-5</strain>
        <strain evidence="3 4">D19-10-3-21</strain>
    </source>
</reference>
<evidence type="ECO:0000313" key="5">
    <source>
        <dbReference type="Proteomes" id="UP000285710"/>
    </source>
</evidence>
<dbReference type="AlphaFoldDB" id="A0A443IPS1"/>
<dbReference type="EMBL" id="SAUW01000017">
    <property type="protein sequence ID" value="RWR08521.1"/>
    <property type="molecule type" value="Genomic_DNA"/>
</dbReference>
<keyword evidence="1" id="KW-0732">Signal</keyword>
<dbReference type="EMBL" id="SAUX01000013">
    <property type="protein sequence ID" value="RWR28846.1"/>
    <property type="molecule type" value="Genomic_DNA"/>
</dbReference>
<dbReference type="RefSeq" id="WP_128237564.1">
    <property type="nucleotide sequence ID" value="NZ_SAUW01000017.1"/>
</dbReference>
<name>A0A443IPS1_9RHOB</name>
<sequence>MKRIATLSLICATFLAACQPVQPLSEYRPAVDPAKVKPAKYESDLAECRNVALQVEADYKERQGKEAAQNLVAGLVVGALLGAAVGSHASNQGDLIGVGAATGALAGAGSGDYTHDLVTYGPRRVVDRCMDGRGYKLLTDFGRA</sequence>
<dbReference type="Proteomes" id="UP000285295">
    <property type="component" value="Unassembled WGS sequence"/>
</dbReference>
<comment type="caution">
    <text evidence="2">The sequence shown here is derived from an EMBL/GenBank/DDBJ whole genome shotgun (WGS) entry which is preliminary data.</text>
</comment>
<reference evidence="4 5" key="2">
    <citation type="submission" date="2019-01" db="EMBL/GenBank/DDBJ databases">
        <authorList>
            <person name="Li Y."/>
        </authorList>
    </citation>
    <scope>NUCLEOTIDE SEQUENCE [LARGE SCALE GENOMIC DNA]</scope>
    <source>
        <strain evidence="2 5">2D-5</strain>
        <strain evidence="3 4">D19-10-3-21</strain>
    </source>
</reference>
<dbReference type="PROSITE" id="PS51257">
    <property type="entry name" value="PROKAR_LIPOPROTEIN"/>
    <property type="match status" value="1"/>
</dbReference>
<dbReference type="OrthoDB" id="7862298at2"/>
<evidence type="ECO:0000313" key="4">
    <source>
        <dbReference type="Proteomes" id="UP000285295"/>
    </source>
</evidence>
<evidence type="ECO:0000313" key="3">
    <source>
        <dbReference type="EMBL" id="RWR28846.1"/>
    </source>
</evidence>
<evidence type="ECO:0000256" key="1">
    <source>
        <dbReference type="SAM" id="SignalP"/>
    </source>
</evidence>
<feature type="chain" id="PRO_5036112640" evidence="1">
    <location>
        <begin position="18"/>
        <end position="144"/>
    </location>
</feature>
<evidence type="ECO:0000313" key="2">
    <source>
        <dbReference type="EMBL" id="RWR08521.1"/>
    </source>
</evidence>
<accession>A0A443K7Z1</accession>